<sequence>MKAQVKKLAPEEKLPYYAILTFLKFCLNLMDIKTFSEQLARRVDLYIKTSPQIKISDLGEALGAPKNSSGANKREYYSRLLRNLRQGKIRLKELEIVAKLLKVSWMALLYGEENTSMVSNGMSVDENFANIENKLMQILRILKDDNK</sequence>
<dbReference type="EMBL" id="JAFREP010000038">
    <property type="protein sequence ID" value="MBO1322480.1"/>
    <property type="molecule type" value="Genomic_DNA"/>
</dbReference>
<dbReference type="RefSeq" id="WP_207862453.1">
    <property type="nucleotide sequence ID" value="NZ_JAFREP010000038.1"/>
</dbReference>
<organism evidence="1 2">
    <name type="scientific">Acanthopleuribacter pedis</name>
    <dbReference type="NCBI Taxonomy" id="442870"/>
    <lineage>
        <taxon>Bacteria</taxon>
        <taxon>Pseudomonadati</taxon>
        <taxon>Acidobacteriota</taxon>
        <taxon>Holophagae</taxon>
        <taxon>Acanthopleuribacterales</taxon>
        <taxon>Acanthopleuribacteraceae</taxon>
        <taxon>Acanthopleuribacter</taxon>
    </lineage>
</organism>
<accession>A0A8J7QQT2</accession>
<gene>
    <name evidence="1" type="ORF">J3U88_28665</name>
</gene>
<evidence type="ECO:0000313" key="2">
    <source>
        <dbReference type="Proteomes" id="UP000664417"/>
    </source>
</evidence>
<name>A0A8J7QQT2_9BACT</name>
<protein>
    <submittedName>
        <fullName evidence="1">Uncharacterized protein</fullName>
    </submittedName>
</protein>
<proteinExistence type="predicted"/>
<evidence type="ECO:0000313" key="1">
    <source>
        <dbReference type="EMBL" id="MBO1322480.1"/>
    </source>
</evidence>
<reference evidence="1" key="1">
    <citation type="submission" date="2021-03" db="EMBL/GenBank/DDBJ databases">
        <authorList>
            <person name="Wang G."/>
        </authorList>
    </citation>
    <scope>NUCLEOTIDE SEQUENCE</scope>
    <source>
        <strain evidence="1">KCTC 12899</strain>
    </source>
</reference>
<dbReference type="Proteomes" id="UP000664417">
    <property type="component" value="Unassembled WGS sequence"/>
</dbReference>
<keyword evidence="2" id="KW-1185">Reference proteome</keyword>
<comment type="caution">
    <text evidence="1">The sequence shown here is derived from an EMBL/GenBank/DDBJ whole genome shotgun (WGS) entry which is preliminary data.</text>
</comment>
<dbReference type="AlphaFoldDB" id="A0A8J7QQT2"/>